<feature type="domain" description="SGNH" evidence="3">
    <location>
        <begin position="394"/>
        <end position="630"/>
    </location>
</feature>
<keyword evidence="4" id="KW-0808">Transferase</keyword>
<keyword evidence="1" id="KW-0812">Transmembrane</keyword>
<dbReference type="Pfam" id="PF19040">
    <property type="entry name" value="SGNH"/>
    <property type="match status" value="1"/>
</dbReference>
<dbReference type="InterPro" id="IPR043968">
    <property type="entry name" value="SGNH"/>
</dbReference>
<feature type="transmembrane region" description="Helical" evidence="1">
    <location>
        <begin position="313"/>
        <end position="330"/>
    </location>
</feature>
<feature type="transmembrane region" description="Helical" evidence="1">
    <location>
        <begin position="37"/>
        <end position="56"/>
    </location>
</feature>
<dbReference type="SUPFAM" id="SSF52266">
    <property type="entry name" value="SGNH hydrolase"/>
    <property type="match status" value="1"/>
</dbReference>
<keyword evidence="4" id="KW-0012">Acyltransferase</keyword>
<dbReference type="InterPro" id="IPR002656">
    <property type="entry name" value="Acyl_transf_3_dom"/>
</dbReference>
<feature type="transmembrane region" description="Helical" evidence="1">
    <location>
        <begin position="12"/>
        <end position="31"/>
    </location>
</feature>
<feature type="transmembrane region" description="Helical" evidence="1">
    <location>
        <begin position="68"/>
        <end position="90"/>
    </location>
</feature>
<dbReference type="AlphaFoldDB" id="A0A433SAB3"/>
<feature type="transmembrane region" description="Helical" evidence="1">
    <location>
        <begin position="190"/>
        <end position="212"/>
    </location>
</feature>
<keyword evidence="1" id="KW-1133">Transmembrane helix</keyword>
<organism evidence="4 5">
    <name type="scientific">Saezia sanguinis</name>
    <dbReference type="NCBI Taxonomy" id="1965230"/>
    <lineage>
        <taxon>Bacteria</taxon>
        <taxon>Pseudomonadati</taxon>
        <taxon>Pseudomonadota</taxon>
        <taxon>Betaproteobacteria</taxon>
        <taxon>Burkholderiales</taxon>
        <taxon>Saeziaceae</taxon>
        <taxon>Saezia</taxon>
    </lineage>
</organism>
<feature type="transmembrane region" description="Helical" evidence="1">
    <location>
        <begin position="248"/>
        <end position="268"/>
    </location>
</feature>
<protein>
    <submittedName>
        <fullName evidence="4">O-acetyltransferase OatA</fullName>
        <ecNumber evidence="4">2.3.1.-</ecNumber>
    </submittedName>
</protein>
<evidence type="ECO:0000313" key="4">
    <source>
        <dbReference type="EMBL" id="RUS65639.1"/>
    </source>
</evidence>
<dbReference type="InterPro" id="IPR050879">
    <property type="entry name" value="Acyltransferase_3"/>
</dbReference>
<dbReference type="PANTHER" id="PTHR23028">
    <property type="entry name" value="ACETYLTRANSFERASE"/>
    <property type="match status" value="1"/>
</dbReference>
<dbReference type="OrthoDB" id="9814807at2"/>
<evidence type="ECO:0000259" key="2">
    <source>
        <dbReference type="Pfam" id="PF01757"/>
    </source>
</evidence>
<dbReference type="EMBL" id="PQSP01000010">
    <property type="protein sequence ID" value="RUS65639.1"/>
    <property type="molecule type" value="Genomic_DNA"/>
</dbReference>
<dbReference type="GO" id="GO:0009103">
    <property type="term" value="P:lipopolysaccharide biosynthetic process"/>
    <property type="evidence" value="ECO:0007669"/>
    <property type="project" value="TreeGrafter"/>
</dbReference>
<name>A0A433SAB3_9BURK</name>
<feature type="transmembrane region" description="Helical" evidence="1">
    <location>
        <begin position="342"/>
        <end position="362"/>
    </location>
</feature>
<dbReference type="Proteomes" id="UP000286947">
    <property type="component" value="Unassembled WGS sequence"/>
</dbReference>
<dbReference type="PANTHER" id="PTHR23028:SF53">
    <property type="entry name" value="ACYL_TRANSF_3 DOMAIN-CONTAINING PROTEIN"/>
    <property type="match status" value="1"/>
</dbReference>
<keyword evidence="1" id="KW-0472">Membrane</keyword>
<sequence length="654" mass="72726">MTYKPELDGLRAVAVLLVLLCHMQLGMSGGFVGVDVFFVISGFLITSIVVGSLSNGRFSFWNFYGRRFVRLYPALITVTLLTFLVAFVLADPVTLANMARTGKYALASASNIFFSKHQGYFDFGADKQLFLHTWSLGVEWQFYLIWPVLVWAVFKLPAKFTRIALIALLALITLASLAASQVMISTHAVNAYYLMPYRAFELGIGALLVFVYDRQINPAASVALMVAGIAAIVYSACVYTPATPFPGLAALLPCLGAAACMYAGKGFATGNVLRWAPVVYIGKISYSVYLVHWPLLLFYRYYVFRELNSIEKIILLLASLLLGALIYHLIEQKINWKGLKNKLHGCIAMLAVVCAIVAGFQYTSKSDGLPWRLGAQQGLYSEDYVEGGTPGNFSVTHFGDPQGRRIAYLLGDSFSAHYYVGFNAALSPRNEYIEAIFNFGCFMSDAYPMLGTPSALRQTCVDLYHKAVSEVNTQHLPLILAQDWLLYYSHEPIDHRESNRFTNEAAFYDFLDMHLQSIQNDIGDNPLVILSLPNYYRYHFNIAECLTRPPWLPQVCDRQAYAPYAAKDALSGRINAQLKAYADTHENAYFIDVTPTVCPDGICRLEDDIKIYNDGRHFSRYGSRLAAADVIQALDQIISHQAATAAAAPAQADR</sequence>
<evidence type="ECO:0000313" key="5">
    <source>
        <dbReference type="Proteomes" id="UP000286947"/>
    </source>
</evidence>
<dbReference type="GO" id="GO:0016747">
    <property type="term" value="F:acyltransferase activity, transferring groups other than amino-acyl groups"/>
    <property type="evidence" value="ECO:0007669"/>
    <property type="project" value="InterPro"/>
</dbReference>
<feature type="transmembrane region" description="Helical" evidence="1">
    <location>
        <begin position="140"/>
        <end position="156"/>
    </location>
</feature>
<dbReference type="GO" id="GO:0016020">
    <property type="term" value="C:membrane"/>
    <property type="evidence" value="ECO:0007669"/>
    <property type="project" value="TreeGrafter"/>
</dbReference>
<feature type="transmembrane region" description="Helical" evidence="1">
    <location>
        <begin position="219"/>
        <end position="242"/>
    </location>
</feature>
<feature type="domain" description="Acyltransferase 3" evidence="2">
    <location>
        <begin position="6"/>
        <end position="327"/>
    </location>
</feature>
<comment type="caution">
    <text evidence="4">The sequence shown here is derived from an EMBL/GenBank/DDBJ whole genome shotgun (WGS) entry which is preliminary data.</text>
</comment>
<evidence type="ECO:0000259" key="3">
    <source>
        <dbReference type="Pfam" id="PF19040"/>
    </source>
</evidence>
<reference evidence="4 5" key="1">
    <citation type="submission" date="2018-01" db="EMBL/GenBank/DDBJ databases">
        <title>Saezia sanguinis gen. nov., sp. nov., in the order Burkholderiales isolated from human blood.</title>
        <authorList>
            <person name="Medina-Pascual M.J."/>
            <person name="Valdezate S."/>
            <person name="Monzon S."/>
            <person name="Cuesta I."/>
            <person name="Carrasco G."/>
            <person name="Villalon P."/>
            <person name="Saez-Nieto J.A."/>
        </authorList>
    </citation>
    <scope>NUCLEOTIDE SEQUENCE [LARGE SCALE GENOMIC DNA]</scope>
    <source>
        <strain evidence="4 5">CNM695-12</strain>
    </source>
</reference>
<proteinExistence type="predicted"/>
<dbReference type="RefSeq" id="WP_126980892.1">
    <property type="nucleotide sequence ID" value="NZ_PQSP01000010.1"/>
</dbReference>
<gene>
    <name evidence="4" type="primary">oatA_8</name>
    <name evidence="4" type="ORF">CUZ56_02725</name>
</gene>
<keyword evidence="5" id="KW-1185">Reference proteome</keyword>
<accession>A0A433SAB3</accession>
<feature type="transmembrane region" description="Helical" evidence="1">
    <location>
        <begin position="163"/>
        <end position="184"/>
    </location>
</feature>
<dbReference type="Pfam" id="PF01757">
    <property type="entry name" value="Acyl_transf_3"/>
    <property type="match status" value="1"/>
</dbReference>
<dbReference type="EC" id="2.3.1.-" evidence="4"/>
<feature type="transmembrane region" description="Helical" evidence="1">
    <location>
        <begin position="280"/>
        <end position="301"/>
    </location>
</feature>
<evidence type="ECO:0000256" key="1">
    <source>
        <dbReference type="SAM" id="Phobius"/>
    </source>
</evidence>